<organism evidence="1 2">
    <name type="scientific">Phialocephala subalpina</name>
    <dbReference type="NCBI Taxonomy" id="576137"/>
    <lineage>
        <taxon>Eukaryota</taxon>
        <taxon>Fungi</taxon>
        <taxon>Dikarya</taxon>
        <taxon>Ascomycota</taxon>
        <taxon>Pezizomycotina</taxon>
        <taxon>Leotiomycetes</taxon>
        <taxon>Helotiales</taxon>
        <taxon>Mollisiaceae</taxon>
        <taxon>Phialocephala</taxon>
        <taxon>Phialocephala fortinii species complex</taxon>
    </lineage>
</organism>
<evidence type="ECO:0008006" key="3">
    <source>
        <dbReference type="Google" id="ProtNLM"/>
    </source>
</evidence>
<dbReference type="EMBL" id="FJOG01000023">
    <property type="protein sequence ID" value="CZR63459.1"/>
    <property type="molecule type" value="Genomic_DNA"/>
</dbReference>
<protein>
    <recommendedName>
        <fullName evidence="3">AB hydrolase-1 domain-containing protein</fullName>
    </recommendedName>
</protein>
<dbReference type="SUPFAM" id="SSF53474">
    <property type="entry name" value="alpha/beta-Hydrolases"/>
    <property type="match status" value="1"/>
</dbReference>
<dbReference type="Proteomes" id="UP000184330">
    <property type="component" value="Unassembled WGS sequence"/>
</dbReference>
<dbReference type="InterPro" id="IPR029058">
    <property type="entry name" value="AB_hydrolase_fold"/>
</dbReference>
<dbReference type="Gene3D" id="3.40.50.1820">
    <property type="entry name" value="alpha/beta hydrolase"/>
    <property type="match status" value="1"/>
</dbReference>
<evidence type="ECO:0000313" key="2">
    <source>
        <dbReference type="Proteomes" id="UP000184330"/>
    </source>
</evidence>
<gene>
    <name evidence="1" type="ORF">PAC_13356</name>
</gene>
<evidence type="ECO:0000313" key="1">
    <source>
        <dbReference type="EMBL" id="CZR63459.1"/>
    </source>
</evidence>
<keyword evidence="2" id="KW-1185">Reference proteome</keyword>
<sequence length="251" mass="28360">MGCLIVKKAYYETPAGQVHYRHLYATIKDESKAPILFLHMTAISGQYYEPLMHRYLATHTNPQEDPASIAFYVKTFLLLAKEKGLSKRNLVGHHTGASLGTEWAALYPSQILSPTISGPALCTTTEQEAFKKNDLVMFNKPVVGGSHFTKTWEYSYKKGKWDKPEDLHPYCLKVMRACKGRSRAYNCVFSHDMIGSMELVKCPMLDLTSEEGMLRSYALRMKDIKTDYVVGKVGGGDWEPLKDVENFASEL</sequence>
<accession>A0A1L7XEJ0</accession>
<name>A0A1L7XEJ0_9HELO</name>
<proteinExistence type="predicted"/>
<dbReference type="AlphaFoldDB" id="A0A1L7XEJ0"/>
<reference evidence="1 2" key="1">
    <citation type="submission" date="2016-03" db="EMBL/GenBank/DDBJ databases">
        <authorList>
            <person name="Ploux O."/>
        </authorList>
    </citation>
    <scope>NUCLEOTIDE SEQUENCE [LARGE SCALE GENOMIC DNA]</scope>
    <source>
        <strain evidence="1 2">UAMH 11012</strain>
    </source>
</reference>
<dbReference type="OrthoDB" id="284184at2759"/>